<keyword evidence="1" id="KW-0732">Signal</keyword>
<gene>
    <name evidence="2" type="ORF">KP79_PYT21634</name>
</gene>
<feature type="chain" id="PRO_5012735935" evidence="1">
    <location>
        <begin position="21"/>
        <end position="102"/>
    </location>
</feature>
<evidence type="ECO:0000313" key="2">
    <source>
        <dbReference type="EMBL" id="OWF43435.1"/>
    </source>
</evidence>
<evidence type="ECO:0000313" key="3">
    <source>
        <dbReference type="Proteomes" id="UP000242188"/>
    </source>
</evidence>
<name>A0A210Q400_MIZYE</name>
<dbReference type="Proteomes" id="UP000242188">
    <property type="component" value="Unassembled WGS sequence"/>
</dbReference>
<proteinExistence type="predicted"/>
<dbReference type="AlphaFoldDB" id="A0A210Q400"/>
<protein>
    <submittedName>
        <fullName evidence="2">Uncharacterized protein</fullName>
    </submittedName>
</protein>
<keyword evidence="3" id="KW-1185">Reference proteome</keyword>
<reference evidence="2 3" key="1">
    <citation type="journal article" date="2017" name="Nat. Ecol. Evol.">
        <title>Scallop genome provides insights into evolution of bilaterian karyotype and development.</title>
        <authorList>
            <person name="Wang S."/>
            <person name="Zhang J."/>
            <person name="Jiao W."/>
            <person name="Li J."/>
            <person name="Xun X."/>
            <person name="Sun Y."/>
            <person name="Guo X."/>
            <person name="Huan P."/>
            <person name="Dong B."/>
            <person name="Zhang L."/>
            <person name="Hu X."/>
            <person name="Sun X."/>
            <person name="Wang J."/>
            <person name="Zhao C."/>
            <person name="Wang Y."/>
            <person name="Wang D."/>
            <person name="Huang X."/>
            <person name="Wang R."/>
            <person name="Lv J."/>
            <person name="Li Y."/>
            <person name="Zhang Z."/>
            <person name="Liu B."/>
            <person name="Lu W."/>
            <person name="Hui Y."/>
            <person name="Liang J."/>
            <person name="Zhou Z."/>
            <person name="Hou R."/>
            <person name="Li X."/>
            <person name="Liu Y."/>
            <person name="Li H."/>
            <person name="Ning X."/>
            <person name="Lin Y."/>
            <person name="Zhao L."/>
            <person name="Xing Q."/>
            <person name="Dou J."/>
            <person name="Li Y."/>
            <person name="Mao J."/>
            <person name="Guo H."/>
            <person name="Dou H."/>
            <person name="Li T."/>
            <person name="Mu C."/>
            <person name="Jiang W."/>
            <person name="Fu Q."/>
            <person name="Fu X."/>
            <person name="Miao Y."/>
            <person name="Liu J."/>
            <person name="Yu Q."/>
            <person name="Li R."/>
            <person name="Liao H."/>
            <person name="Li X."/>
            <person name="Kong Y."/>
            <person name="Jiang Z."/>
            <person name="Chourrout D."/>
            <person name="Li R."/>
            <person name="Bao Z."/>
        </authorList>
    </citation>
    <scope>NUCLEOTIDE SEQUENCE [LARGE SCALE GENOMIC DNA]</scope>
    <source>
        <strain evidence="2 3">PY_sf001</strain>
    </source>
</reference>
<feature type="signal peptide" evidence="1">
    <location>
        <begin position="1"/>
        <end position="20"/>
    </location>
</feature>
<dbReference type="OrthoDB" id="10651508at2759"/>
<evidence type="ECO:0000256" key="1">
    <source>
        <dbReference type="SAM" id="SignalP"/>
    </source>
</evidence>
<dbReference type="EMBL" id="NEDP02005103">
    <property type="protein sequence ID" value="OWF43435.1"/>
    <property type="molecule type" value="Genomic_DNA"/>
</dbReference>
<accession>A0A210Q400</accession>
<sequence>MVRFLFVLVLSISCNRLSDGQPLSNHRTSLEAAQMEQRILANIRSILPKLCTCDTCGSEGHMDSENLSAMEDNIKNLTTRLETLERQVNEQPLDTCTRLFGT</sequence>
<comment type="caution">
    <text evidence="2">The sequence shown here is derived from an EMBL/GenBank/DDBJ whole genome shotgun (WGS) entry which is preliminary data.</text>
</comment>
<organism evidence="2 3">
    <name type="scientific">Mizuhopecten yessoensis</name>
    <name type="common">Japanese scallop</name>
    <name type="synonym">Patinopecten yessoensis</name>
    <dbReference type="NCBI Taxonomy" id="6573"/>
    <lineage>
        <taxon>Eukaryota</taxon>
        <taxon>Metazoa</taxon>
        <taxon>Spiralia</taxon>
        <taxon>Lophotrochozoa</taxon>
        <taxon>Mollusca</taxon>
        <taxon>Bivalvia</taxon>
        <taxon>Autobranchia</taxon>
        <taxon>Pteriomorphia</taxon>
        <taxon>Pectinida</taxon>
        <taxon>Pectinoidea</taxon>
        <taxon>Pectinidae</taxon>
        <taxon>Mizuhopecten</taxon>
    </lineage>
</organism>